<protein>
    <submittedName>
        <fullName evidence="1">Uncharacterized protein</fullName>
    </submittedName>
</protein>
<dbReference type="EMBL" id="JPRL01000002">
    <property type="protein sequence ID" value="KFF03531.1"/>
    <property type="molecule type" value="Genomic_DNA"/>
</dbReference>
<dbReference type="AlphaFoldDB" id="A0A085ZGG7"/>
<name>A0A085ZGG7_9FLAO</name>
<keyword evidence="2" id="KW-1185">Reference proteome</keyword>
<sequence>MFPARFSNLVGINDKRYEIRHLQGFENLAGVETLKEWENVNVSCVSDGSGALFCEAFSAEQKKRERTARFAAANTPKEF</sequence>
<dbReference type="STRING" id="362418.IW19_21890"/>
<evidence type="ECO:0000313" key="1">
    <source>
        <dbReference type="EMBL" id="KFF03531.1"/>
    </source>
</evidence>
<proteinExistence type="predicted"/>
<gene>
    <name evidence="1" type="ORF">IW19_21890</name>
</gene>
<organism evidence="1 2">
    <name type="scientific">Flavobacterium reichenbachii</name>
    <dbReference type="NCBI Taxonomy" id="362418"/>
    <lineage>
        <taxon>Bacteria</taxon>
        <taxon>Pseudomonadati</taxon>
        <taxon>Bacteroidota</taxon>
        <taxon>Flavobacteriia</taxon>
        <taxon>Flavobacteriales</taxon>
        <taxon>Flavobacteriaceae</taxon>
        <taxon>Flavobacterium</taxon>
    </lineage>
</organism>
<accession>A0A085ZGG7</accession>
<reference evidence="1 2" key="1">
    <citation type="submission" date="2014-07" db="EMBL/GenBank/DDBJ databases">
        <title>Genome of Flavobacterium reichenbachii LMG 25512.</title>
        <authorList>
            <person name="Stropko S.J."/>
            <person name="Pipes S.E."/>
            <person name="Newman J.D."/>
        </authorList>
    </citation>
    <scope>NUCLEOTIDE SEQUENCE [LARGE SCALE GENOMIC DNA]</scope>
    <source>
        <strain evidence="1 2">LMG 25512</strain>
    </source>
</reference>
<evidence type="ECO:0000313" key="2">
    <source>
        <dbReference type="Proteomes" id="UP000028715"/>
    </source>
</evidence>
<comment type="caution">
    <text evidence="1">The sequence shown here is derived from an EMBL/GenBank/DDBJ whole genome shotgun (WGS) entry which is preliminary data.</text>
</comment>
<dbReference type="Proteomes" id="UP000028715">
    <property type="component" value="Unassembled WGS sequence"/>
</dbReference>